<organism evidence="1 2">
    <name type="scientific">Polarella glacialis</name>
    <name type="common">Dinoflagellate</name>
    <dbReference type="NCBI Taxonomy" id="89957"/>
    <lineage>
        <taxon>Eukaryota</taxon>
        <taxon>Sar</taxon>
        <taxon>Alveolata</taxon>
        <taxon>Dinophyceae</taxon>
        <taxon>Suessiales</taxon>
        <taxon>Suessiaceae</taxon>
        <taxon>Polarella</taxon>
    </lineage>
</organism>
<comment type="caution">
    <text evidence="1">The sequence shown here is derived from an EMBL/GenBank/DDBJ whole genome shotgun (WGS) entry which is preliminary data.</text>
</comment>
<keyword evidence="2" id="KW-1185">Reference proteome</keyword>
<name>A0A813FBL7_POLGL</name>
<evidence type="ECO:0000313" key="1">
    <source>
        <dbReference type="EMBL" id="CAE8611627.1"/>
    </source>
</evidence>
<proteinExistence type="predicted"/>
<dbReference type="EMBL" id="CAJNNV010025035">
    <property type="protein sequence ID" value="CAE8611627.1"/>
    <property type="molecule type" value="Genomic_DNA"/>
</dbReference>
<dbReference type="AlphaFoldDB" id="A0A813FBL7"/>
<protein>
    <recommendedName>
        <fullName evidence="3">C3H1-type domain-containing protein</fullName>
    </recommendedName>
</protein>
<reference evidence="1" key="1">
    <citation type="submission" date="2021-02" db="EMBL/GenBank/DDBJ databases">
        <authorList>
            <person name="Dougan E. K."/>
            <person name="Rhodes N."/>
            <person name="Thang M."/>
            <person name="Chan C."/>
        </authorList>
    </citation>
    <scope>NUCLEOTIDE SEQUENCE</scope>
</reference>
<dbReference type="Proteomes" id="UP000654075">
    <property type="component" value="Unassembled WGS sequence"/>
</dbReference>
<evidence type="ECO:0008006" key="3">
    <source>
        <dbReference type="Google" id="ProtNLM"/>
    </source>
</evidence>
<sequence>MCLLDGGSTVGPLPQHVKQVVWPVVRNTGPLPQLLKEGGGHVIGLGQLDIGRKVGSLPELPHIPDVRVVQTKLFLHFFFIDDEEEFEEDSFKPSTLQRSASDGKLLSMLRAPTEVPYQIQHLGLQKATSHITPPTIMEGHPVSIGSQLHPVECKPCVFFPQQMCYKGSDCIFCHFTHRKSKQIRPSKKVRAMLKPSLTSCA</sequence>
<gene>
    <name evidence="1" type="ORF">PGLA1383_LOCUS29434</name>
</gene>
<evidence type="ECO:0000313" key="2">
    <source>
        <dbReference type="Proteomes" id="UP000654075"/>
    </source>
</evidence>
<accession>A0A813FBL7</accession>